<evidence type="ECO:0000313" key="3">
    <source>
        <dbReference type="EMBL" id="RUL78873.1"/>
    </source>
</evidence>
<evidence type="ECO:0000256" key="1">
    <source>
        <dbReference type="ARBA" id="ARBA00022737"/>
    </source>
</evidence>
<evidence type="ECO:0000313" key="4">
    <source>
        <dbReference type="Proteomes" id="UP000274358"/>
    </source>
</evidence>
<dbReference type="Proteomes" id="UP000274358">
    <property type="component" value="Unassembled WGS sequence"/>
</dbReference>
<dbReference type="Gene3D" id="3.80.10.10">
    <property type="entry name" value="Ribonuclease Inhibitor"/>
    <property type="match status" value="1"/>
</dbReference>
<accession>A0A3S0SC48</accession>
<dbReference type="InterPro" id="IPR055414">
    <property type="entry name" value="LRR_R13L4/SHOC2-like"/>
</dbReference>
<dbReference type="RefSeq" id="WP_126683330.1">
    <property type="nucleotide sequence ID" value="NZ_RYYV01000002.1"/>
</dbReference>
<dbReference type="OrthoDB" id="5965518at2"/>
<name>A0A3S0SC48_9GAMM</name>
<sequence length="296" mass="33754">MGWTNIDPYPFHVTQWPKSVASYGDYDGGERLQLSWDLGRVSEKEKKQAIKQWVERLPELHNVRWLSLWSHVTPPLLEAACRMTHLECLQIKWSNVRDISSIGNLRHLRYLYFGSSTKIESVEPLAALSNLRLLEIENFKRVTDFSPLARLTSLESLAVTGSMWTRQDIGALETFGQMTWLQSLAIDTSKVKTLRPLANLSGLKFLGVGNRLPMPEYAWLSAMLPNTQCRWFEPYLDLAGTGFSICTQCRQDSKVMLTGKGGKLLCRICDSKQIERHEEAFIVAKSQALAEHPRRS</sequence>
<dbReference type="InterPro" id="IPR032675">
    <property type="entry name" value="LRR_dom_sf"/>
</dbReference>
<dbReference type="EMBL" id="RYYV01000002">
    <property type="protein sequence ID" value="RUL78873.1"/>
    <property type="molecule type" value="Genomic_DNA"/>
</dbReference>
<proteinExistence type="predicted"/>
<evidence type="ECO:0000259" key="2">
    <source>
        <dbReference type="Pfam" id="PF23598"/>
    </source>
</evidence>
<gene>
    <name evidence="3" type="ORF">EKH80_03465</name>
</gene>
<protein>
    <submittedName>
        <fullName evidence="3">Leucine-rich repeat domain-containing protein</fullName>
    </submittedName>
</protein>
<organism evidence="3 4">
    <name type="scientific">Dyella choica</name>
    <dbReference type="NCBI Taxonomy" id="1927959"/>
    <lineage>
        <taxon>Bacteria</taxon>
        <taxon>Pseudomonadati</taxon>
        <taxon>Pseudomonadota</taxon>
        <taxon>Gammaproteobacteria</taxon>
        <taxon>Lysobacterales</taxon>
        <taxon>Rhodanobacteraceae</taxon>
        <taxon>Dyella</taxon>
    </lineage>
</organism>
<keyword evidence="1" id="KW-0677">Repeat</keyword>
<reference evidence="3 4" key="1">
    <citation type="submission" date="2018-12" db="EMBL/GenBank/DDBJ databases">
        <title>Dyella dinghuensis sp. nov. DHOA06 and Dyella choica sp. nov. 4M-K27, isolated from forest soil.</title>
        <authorList>
            <person name="Qiu L.-H."/>
            <person name="Gao Z.-H."/>
        </authorList>
    </citation>
    <scope>NUCLEOTIDE SEQUENCE [LARGE SCALE GENOMIC DNA]</scope>
    <source>
        <strain evidence="3 4">4M-K27</strain>
    </source>
</reference>
<keyword evidence="4" id="KW-1185">Reference proteome</keyword>
<feature type="domain" description="Disease resistance R13L4/SHOC-2-like LRR" evidence="2">
    <location>
        <begin position="53"/>
        <end position="194"/>
    </location>
</feature>
<dbReference type="AlphaFoldDB" id="A0A3S0SC48"/>
<dbReference type="SUPFAM" id="SSF52058">
    <property type="entry name" value="L domain-like"/>
    <property type="match status" value="1"/>
</dbReference>
<dbReference type="Pfam" id="PF23598">
    <property type="entry name" value="LRR_14"/>
    <property type="match status" value="1"/>
</dbReference>
<comment type="caution">
    <text evidence="3">The sequence shown here is derived from an EMBL/GenBank/DDBJ whole genome shotgun (WGS) entry which is preliminary data.</text>
</comment>